<dbReference type="KEGG" id="nfr:ERS450000_05429"/>
<keyword evidence="2" id="KW-0614">Plasmid</keyword>
<geneLocation type="plasmid" evidence="2">
    <name>2</name>
</geneLocation>
<dbReference type="CDD" id="cd07817">
    <property type="entry name" value="SRPBCC_8"/>
    <property type="match status" value="1"/>
</dbReference>
<protein>
    <submittedName>
        <fullName evidence="2">Predicted integral membrane protein</fullName>
    </submittedName>
</protein>
<dbReference type="InterPro" id="IPR023393">
    <property type="entry name" value="START-like_dom_sf"/>
</dbReference>
<dbReference type="Pfam" id="PF03364">
    <property type="entry name" value="Polyketide_cyc"/>
    <property type="match status" value="1"/>
</dbReference>
<organism evidence="2 3">
    <name type="scientific">Nocardia farcinica</name>
    <dbReference type="NCBI Taxonomy" id="37329"/>
    <lineage>
        <taxon>Bacteria</taxon>
        <taxon>Bacillati</taxon>
        <taxon>Actinomycetota</taxon>
        <taxon>Actinomycetes</taxon>
        <taxon>Mycobacteriales</taxon>
        <taxon>Nocardiaceae</taxon>
        <taxon>Nocardia</taxon>
    </lineage>
</organism>
<evidence type="ECO:0000313" key="2">
    <source>
        <dbReference type="EMBL" id="CRY83326.1"/>
    </source>
</evidence>
<dbReference type="AlphaFoldDB" id="A0A0H5PLH9"/>
<dbReference type="InterPro" id="IPR005031">
    <property type="entry name" value="COQ10_START"/>
</dbReference>
<evidence type="ECO:0000313" key="3">
    <source>
        <dbReference type="Proteomes" id="UP000057820"/>
    </source>
</evidence>
<dbReference type="Gene3D" id="3.30.530.20">
    <property type="match status" value="1"/>
</dbReference>
<reference evidence="3" key="1">
    <citation type="submission" date="2015-03" db="EMBL/GenBank/DDBJ databases">
        <authorList>
            <consortium name="Pathogen Informatics"/>
        </authorList>
    </citation>
    <scope>NUCLEOTIDE SEQUENCE [LARGE SCALE GENOMIC DNA]</scope>
    <source>
        <strain evidence="3">NCTC11134</strain>
        <plasmid evidence="3">2</plasmid>
    </source>
</reference>
<dbReference type="RefSeq" id="WP_011211037.1">
    <property type="nucleotide sequence ID" value="NZ_CAACYE020000001.1"/>
</dbReference>
<dbReference type="InterPro" id="IPR047137">
    <property type="entry name" value="ORF3"/>
</dbReference>
<dbReference type="Proteomes" id="UP000057820">
    <property type="component" value="Plasmid 2"/>
</dbReference>
<accession>A0A0H5PLH9</accession>
<proteinExistence type="predicted"/>
<dbReference type="OMA" id="NQIIQWE"/>
<dbReference type="EMBL" id="LN868939">
    <property type="protein sequence ID" value="CRY83326.1"/>
    <property type="molecule type" value="Genomic_DNA"/>
</dbReference>
<sequence length="154" mass="17656">MSTMAATVDVEVPVRTAYNQWTQFESFPQFMEGVEAVQQLDDRHTHWRIHVGPSTREFDATITEQHPDERVAWKSDSGPNHAGVITFHRLDDTHTRVTAQIDVDPEGFVENAADKLGVLKHRVHGDMQRFKEFIESQGHETGAWRGDIPRPDQR</sequence>
<dbReference type="PANTHER" id="PTHR33824:SF7">
    <property type="entry name" value="POLYKETIDE CYCLASE_DEHYDRASE AND LIPID TRANSPORT SUPERFAMILY PROTEIN"/>
    <property type="match status" value="1"/>
</dbReference>
<evidence type="ECO:0000259" key="1">
    <source>
        <dbReference type="Pfam" id="PF03364"/>
    </source>
</evidence>
<dbReference type="SUPFAM" id="SSF55961">
    <property type="entry name" value="Bet v1-like"/>
    <property type="match status" value="1"/>
</dbReference>
<dbReference type="GeneID" id="61135109"/>
<name>A0A0H5PLH9_NOCFR</name>
<dbReference type="PANTHER" id="PTHR33824">
    <property type="entry name" value="POLYKETIDE CYCLASE/DEHYDRASE AND LIPID TRANSPORT SUPERFAMILY PROTEIN"/>
    <property type="match status" value="1"/>
</dbReference>
<gene>
    <name evidence="2" type="ORF">ERS450000_05429</name>
</gene>
<feature type="domain" description="Coenzyme Q-binding protein COQ10 START" evidence="1">
    <location>
        <begin position="10"/>
        <end position="130"/>
    </location>
</feature>